<dbReference type="InterPro" id="IPR001128">
    <property type="entry name" value="Cyt_P450"/>
</dbReference>
<keyword evidence="2" id="KW-0349">Heme</keyword>
<keyword evidence="4" id="KW-1185">Reference proteome</keyword>
<name>A0AAD5PES5_9FUNG</name>
<keyword evidence="2" id="KW-0479">Metal-binding</keyword>
<dbReference type="InterPro" id="IPR036396">
    <property type="entry name" value="Cyt_P450_sf"/>
</dbReference>
<dbReference type="Gene3D" id="1.10.630.10">
    <property type="entry name" value="Cytochrome P450"/>
    <property type="match status" value="1"/>
</dbReference>
<dbReference type="PANTHER" id="PTHR24291">
    <property type="entry name" value="CYTOCHROME P450 FAMILY 4"/>
    <property type="match status" value="1"/>
</dbReference>
<keyword evidence="2" id="KW-0408">Iron</keyword>
<evidence type="ECO:0000313" key="4">
    <source>
        <dbReference type="Proteomes" id="UP001209540"/>
    </source>
</evidence>
<reference evidence="3" key="2">
    <citation type="submission" date="2023-02" db="EMBL/GenBank/DDBJ databases">
        <authorList>
            <consortium name="DOE Joint Genome Institute"/>
            <person name="Mondo S.J."/>
            <person name="Chang Y."/>
            <person name="Wang Y."/>
            <person name="Ahrendt S."/>
            <person name="Andreopoulos W."/>
            <person name="Barry K."/>
            <person name="Beard J."/>
            <person name="Benny G.L."/>
            <person name="Blankenship S."/>
            <person name="Bonito G."/>
            <person name="Cuomo C."/>
            <person name="Desiro A."/>
            <person name="Gervers K.A."/>
            <person name="Hundley H."/>
            <person name="Kuo A."/>
            <person name="LaButti K."/>
            <person name="Lang B.F."/>
            <person name="Lipzen A."/>
            <person name="O'Donnell K."/>
            <person name="Pangilinan J."/>
            <person name="Reynolds N."/>
            <person name="Sandor L."/>
            <person name="Smith M.W."/>
            <person name="Tsang A."/>
            <person name="Grigoriev I.V."/>
            <person name="Stajich J.E."/>
            <person name="Spatafora J.W."/>
        </authorList>
    </citation>
    <scope>NUCLEOTIDE SEQUENCE</scope>
    <source>
        <strain evidence="3">RSA 2281</strain>
    </source>
</reference>
<comment type="cofactor">
    <cofactor evidence="2">
        <name>heme</name>
        <dbReference type="ChEBI" id="CHEBI:30413"/>
    </cofactor>
</comment>
<evidence type="ECO:0000256" key="2">
    <source>
        <dbReference type="PIRSR" id="PIRSR602401-1"/>
    </source>
</evidence>
<organism evidence="3 4">
    <name type="scientific">Phascolomyces articulosus</name>
    <dbReference type="NCBI Taxonomy" id="60185"/>
    <lineage>
        <taxon>Eukaryota</taxon>
        <taxon>Fungi</taxon>
        <taxon>Fungi incertae sedis</taxon>
        <taxon>Mucoromycota</taxon>
        <taxon>Mucoromycotina</taxon>
        <taxon>Mucoromycetes</taxon>
        <taxon>Mucorales</taxon>
        <taxon>Lichtheimiaceae</taxon>
        <taxon>Phascolomyces</taxon>
    </lineage>
</organism>
<dbReference type="AlphaFoldDB" id="A0AAD5PES5"/>
<dbReference type="GO" id="GO:0020037">
    <property type="term" value="F:heme binding"/>
    <property type="evidence" value="ECO:0007669"/>
    <property type="project" value="InterPro"/>
</dbReference>
<comment type="caution">
    <text evidence="3">The sequence shown here is derived from an EMBL/GenBank/DDBJ whole genome shotgun (WGS) entry which is preliminary data.</text>
</comment>
<dbReference type="PANTHER" id="PTHR24291:SF175">
    <property type="entry name" value="CYTOCHROME P450"/>
    <property type="match status" value="1"/>
</dbReference>
<proteinExistence type="inferred from homology"/>
<dbReference type="EMBL" id="JAIXMP010000011">
    <property type="protein sequence ID" value="KAI9264985.1"/>
    <property type="molecule type" value="Genomic_DNA"/>
</dbReference>
<dbReference type="Proteomes" id="UP001209540">
    <property type="component" value="Unassembled WGS sequence"/>
</dbReference>
<accession>A0AAD5PES5</accession>
<dbReference type="GO" id="GO:0004497">
    <property type="term" value="F:monooxygenase activity"/>
    <property type="evidence" value="ECO:0007669"/>
    <property type="project" value="InterPro"/>
</dbReference>
<comment type="similarity">
    <text evidence="1">Belongs to the cytochrome P450 family.</text>
</comment>
<evidence type="ECO:0000313" key="3">
    <source>
        <dbReference type="EMBL" id="KAI9264985.1"/>
    </source>
</evidence>
<protein>
    <submittedName>
        <fullName evidence="3">Cytochrome P450</fullName>
    </submittedName>
</protein>
<dbReference type="CDD" id="cd11069">
    <property type="entry name" value="CYP_FUM15-like"/>
    <property type="match status" value="1"/>
</dbReference>
<feature type="binding site" description="axial binding residue" evidence="2">
    <location>
        <position position="511"/>
    </location>
    <ligand>
        <name>heme</name>
        <dbReference type="ChEBI" id="CHEBI:30413"/>
    </ligand>
    <ligandPart>
        <name>Fe</name>
        <dbReference type="ChEBI" id="CHEBI:18248"/>
    </ligandPart>
</feature>
<dbReference type="InterPro" id="IPR050196">
    <property type="entry name" value="Cytochrome_P450_Monoox"/>
</dbReference>
<dbReference type="InterPro" id="IPR002401">
    <property type="entry name" value="Cyt_P450_E_grp-I"/>
</dbReference>
<dbReference type="PRINTS" id="PR00463">
    <property type="entry name" value="EP450I"/>
</dbReference>
<sequence>MLSPYIEQAQQLIQTVEKRLDDRVTIPFLGKDASLKSVLVGAGVTGYISYAISKYIVYRLYLHPLNKIPGPPVDWIPLMGNLREVFREESAVPHKRWAEKYGPIVAYHGPWNEPRIMVTDPDMLKQILMTNVYDYTKTPQGSQFLARILGHGLLVTEGTVHRRHRKMLNPAFSIQAIRELTPILFVPPVQLVEKWMDEIKAKQTQPDEAVEIVVSHGLSLVTLDEIGLGGFGQEFNAIRNDGTDKVNNLSWAYQTIFDPSDQQNILTLMTQFFPLLQYLPTQRRYEMDKALRLLDEESRNVVHRGIERVHEIKAQGCSPENHLLSLMIRNSDDETGQGLTAEELRNQCLTFLAAGHETTAVSLSWCLWLLAKHQDIQDALRAEITPLFEKINTDDPVFRDDPFKVGFDGANLPSFEEINSLHLLNNVCREAARLIPVVPLTTRYASKDMTLKQHFIPKGTSIFLPILVNHHNKQIWGEDAEEFKPDRWDQEPASKVGPYDYLPFLSGTRMCIGYRFALIELKIILSILLMKFQYFEKPGFEVKKTQRLTLRPSPNMTLLVKPVVHQ</sequence>
<dbReference type="PRINTS" id="PR00385">
    <property type="entry name" value="P450"/>
</dbReference>
<dbReference type="Pfam" id="PF00067">
    <property type="entry name" value="p450"/>
    <property type="match status" value="1"/>
</dbReference>
<evidence type="ECO:0000256" key="1">
    <source>
        <dbReference type="ARBA" id="ARBA00010617"/>
    </source>
</evidence>
<dbReference type="GO" id="GO:0005506">
    <property type="term" value="F:iron ion binding"/>
    <property type="evidence" value="ECO:0007669"/>
    <property type="project" value="InterPro"/>
</dbReference>
<dbReference type="GO" id="GO:0016705">
    <property type="term" value="F:oxidoreductase activity, acting on paired donors, with incorporation or reduction of molecular oxygen"/>
    <property type="evidence" value="ECO:0007669"/>
    <property type="project" value="InterPro"/>
</dbReference>
<dbReference type="SUPFAM" id="SSF48264">
    <property type="entry name" value="Cytochrome P450"/>
    <property type="match status" value="1"/>
</dbReference>
<gene>
    <name evidence="3" type="ORF">BDA99DRAFT_507389</name>
</gene>
<reference evidence="3" key="1">
    <citation type="journal article" date="2022" name="IScience">
        <title>Evolution of zygomycete secretomes and the origins of terrestrial fungal ecologies.</title>
        <authorList>
            <person name="Chang Y."/>
            <person name="Wang Y."/>
            <person name="Mondo S."/>
            <person name="Ahrendt S."/>
            <person name="Andreopoulos W."/>
            <person name="Barry K."/>
            <person name="Beard J."/>
            <person name="Benny G.L."/>
            <person name="Blankenship S."/>
            <person name="Bonito G."/>
            <person name="Cuomo C."/>
            <person name="Desiro A."/>
            <person name="Gervers K.A."/>
            <person name="Hundley H."/>
            <person name="Kuo A."/>
            <person name="LaButti K."/>
            <person name="Lang B.F."/>
            <person name="Lipzen A."/>
            <person name="O'Donnell K."/>
            <person name="Pangilinan J."/>
            <person name="Reynolds N."/>
            <person name="Sandor L."/>
            <person name="Smith M.E."/>
            <person name="Tsang A."/>
            <person name="Grigoriev I.V."/>
            <person name="Stajich J.E."/>
            <person name="Spatafora J.W."/>
        </authorList>
    </citation>
    <scope>NUCLEOTIDE SEQUENCE</scope>
    <source>
        <strain evidence="3">RSA 2281</strain>
    </source>
</reference>